<comment type="subcellular location">
    <subcellularLocation>
        <location evidence="1">Nucleus speckle</location>
    </subcellularLocation>
    <subcellularLocation>
        <location evidence="2">Nucleus</location>
        <location evidence="2">Nucleolus</location>
    </subcellularLocation>
</comment>
<feature type="compositionally biased region" description="Basic and acidic residues" evidence="8">
    <location>
        <begin position="41"/>
        <end position="80"/>
    </location>
</feature>
<name>A0A1S3DVG6_DIACI</name>
<comment type="similarity">
    <text evidence="3">Belongs to the ARL6IP4 family.</text>
</comment>
<evidence type="ECO:0000256" key="3">
    <source>
        <dbReference type="ARBA" id="ARBA00006852"/>
    </source>
</evidence>
<dbReference type="GO" id="GO:0016607">
    <property type="term" value="C:nuclear speck"/>
    <property type="evidence" value="ECO:0007669"/>
    <property type="project" value="UniProtKB-SubCell"/>
</dbReference>
<proteinExistence type="inferred from homology"/>
<evidence type="ECO:0000313" key="11">
    <source>
        <dbReference type="RefSeq" id="XP_026675721.1"/>
    </source>
</evidence>
<organism evidence="9 10">
    <name type="scientific">Diaphorina citri</name>
    <name type="common">Asian citrus psyllid</name>
    <dbReference type="NCBI Taxonomy" id="121845"/>
    <lineage>
        <taxon>Eukaryota</taxon>
        <taxon>Metazoa</taxon>
        <taxon>Ecdysozoa</taxon>
        <taxon>Arthropoda</taxon>
        <taxon>Hexapoda</taxon>
        <taxon>Insecta</taxon>
        <taxon>Pterygota</taxon>
        <taxon>Neoptera</taxon>
        <taxon>Paraneoptera</taxon>
        <taxon>Hemiptera</taxon>
        <taxon>Sternorrhyncha</taxon>
        <taxon>Psylloidea</taxon>
        <taxon>Psyllidae</taxon>
        <taxon>Diaphorininae</taxon>
        <taxon>Diaphorina</taxon>
    </lineage>
</organism>
<evidence type="ECO:0000256" key="6">
    <source>
        <dbReference type="ARBA" id="ARBA00023187"/>
    </source>
</evidence>
<gene>
    <name evidence="10 11" type="primary">LOC103524511</name>
</gene>
<accession>A0A1S3DVG6</accession>
<evidence type="ECO:0000256" key="7">
    <source>
        <dbReference type="ARBA" id="ARBA00023242"/>
    </source>
</evidence>
<dbReference type="Pfam" id="PF10500">
    <property type="entry name" value="SR-25"/>
    <property type="match status" value="1"/>
</dbReference>
<dbReference type="GeneID" id="103524511"/>
<feature type="compositionally biased region" description="Basic residues" evidence="8">
    <location>
        <begin position="31"/>
        <end position="40"/>
    </location>
</feature>
<evidence type="ECO:0000256" key="5">
    <source>
        <dbReference type="ARBA" id="ARBA00022664"/>
    </source>
</evidence>
<dbReference type="KEGG" id="dci:103524511"/>
<dbReference type="GO" id="GO:0006397">
    <property type="term" value="P:mRNA processing"/>
    <property type="evidence" value="ECO:0007669"/>
    <property type="project" value="UniProtKB-KW"/>
</dbReference>
<keyword evidence="7" id="KW-0539">Nucleus</keyword>
<evidence type="ECO:0000313" key="10">
    <source>
        <dbReference type="RefSeq" id="XP_008487747.1"/>
    </source>
</evidence>
<dbReference type="GO" id="GO:0008380">
    <property type="term" value="P:RNA splicing"/>
    <property type="evidence" value="ECO:0007669"/>
    <property type="project" value="UniProtKB-KW"/>
</dbReference>
<dbReference type="STRING" id="121845.A0A1S3DVG6"/>
<feature type="compositionally biased region" description="Low complexity" evidence="8">
    <location>
        <begin position="1"/>
        <end position="25"/>
    </location>
</feature>
<protein>
    <recommendedName>
        <fullName evidence="4">ADP-ribosylation factor-like protein 6-interacting protein 4</fullName>
    </recommendedName>
</protein>
<evidence type="ECO:0000256" key="4">
    <source>
        <dbReference type="ARBA" id="ARBA00017993"/>
    </source>
</evidence>
<keyword evidence="5" id="KW-0507">mRNA processing</keyword>
<dbReference type="GO" id="GO:0005730">
    <property type="term" value="C:nucleolus"/>
    <property type="evidence" value="ECO:0007669"/>
    <property type="project" value="UniProtKB-SubCell"/>
</dbReference>
<evidence type="ECO:0000256" key="8">
    <source>
        <dbReference type="SAM" id="MobiDB-lite"/>
    </source>
</evidence>
<dbReference type="RefSeq" id="XP_008487747.1">
    <property type="nucleotide sequence ID" value="XM_008489525.3"/>
</dbReference>
<dbReference type="Proteomes" id="UP000079169">
    <property type="component" value="Unplaced"/>
</dbReference>
<keyword evidence="6" id="KW-0508">mRNA splicing</keyword>
<reference evidence="10 11" key="1">
    <citation type="submission" date="2025-04" db="UniProtKB">
        <authorList>
            <consortium name="RefSeq"/>
        </authorList>
    </citation>
    <scope>IDENTIFICATION</scope>
</reference>
<dbReference type="AlphaFoldDB" id="A0A1S3DVG6"/>
<keyword evidence="9" id="KW-1185">Reference proteome</keyword>
<dbReference type="InterPro" id="IPR019532">
    <property type="entry name" value="Nucl_RNA-splicing_assoc_SR-25"/>
</dbReference>
<dbReference type="OMA" id="WHKSARE"/>
<dbReference type="PaxDb" id="121845-A0A1S3DVG6"/>
<feature type="region of interest" description="Disordered" evidence="8">
    <location>
        <begin position="1"/>
        <end position="80"/>
    </location>
</feature>
<dbReference type="RefSeq" id="XP_026675721.1">
    <property type="nucleotide sequence ID" value="XM_026819920.1"/>
</dbReference>
<sequence length="180" mass="20387">MTSSSSSTSSYATSSSSSSPSSSSSSDEKQRKAKHKKKKLKKDDKKKKIELLNRKHEENKKLKIDESCSGKKNNDDFNYDKKRIKKIKLSNDSGPGPAVPDSVIQKSKAMAPMSKEEWEKKQNEIRRVYDQETGRYRLIKGDGEVLEEIVSRSRHREINKQATAGDGNFFQTTLASQIKK</sequence>
<evidence type="ECO:0000256" key="1">
    <source>
        <dbReference type="ARBA" id="ARBA00004324"/>
    </source>
</evidence>
<evidence type="ECO:0000256" key="2">
    <source>
        <dbReference type="ARBA" id="ARBA00004604"/>
    </source>
</evidence>
<evidence type="ECO:0000313" key="9">
    <source>
        <dbReference type="Proteomes" id="UP000079169"/>
    </source>
</evidence>